<accession>A0A520KM29</accession>
<dbReference type="EMBL" id="RXII01000064">
    <property type="protein sequence ID" value="RZN61876.1"/>
    <property type="molecule type" value="Genomic_DNA"/>
</dbReference>
<dbReference type="PROSITE" id="PS00198">
    <property type="entry name" value="4FE4S_FER_1"/>
    <property type="match status" value="1"/>
</dbReference>
<name>A0A520KM29_9CREN</name>
<gene>
    <name evidence="2" type="ORF">EF810_04120</name>
</gene>
<dbReference type="GO" id="GO:0016491">
    <property type="term" value="F:oxidoreductase activity"/>
    <property type="evidence" value="ECO:0007669"/>
    <property type="project" value="UniProtKB-ARBA"/>
</dbReference>
<evidence type="ECO:0000259" key="1">
    <source>
        <dbReference type="PROSITE" id="PS51379"/>
    </source>
</evidence>
<dbReference type="PROSITE" id="PS51379">
    <property type="entry name" value="4FE4S_FER_2"/>
    <property type="match status" value="1"/>
</dbReference>
<evidence type="ECO:0000313" key="3">
    <source>
        <dbReference type="Proteomes" id="UP000316217"/>
    </source>
</evidence>
<dbReference type="AlphaFoldDB" id="A0A520KM29"/>
<dbReference type="SUPFAM" id="SSF54862">
    <property type="entry name" value="4Fe-4S ferredoxins"/>
    <property type="match status" value="1"/>
</dbReference>
<proteinExistence type="predicted"/>
<evidence type="ECO:0000313" key="2">
    <source>
        <dbReference type="EMBL" id="RZN61876.1"/>
    </source>
</evidence>
<sequence length="259" mass="28942">MVSLTMLRAVKITPKLVVRFAFLPFRKVRNPCLYCPGICIASCPTYLSSGNILLSPIGYARFHDIAREKCLKCWRCVQECPLGYNLPETYSKPVKISLRIVRPGRLILVADEEIDLQLAEHLSESLGTGLAVVKGVAERYNNGSPIEYKTLKKAKRVLSGAELAVACSPEVSHALGIDFLGIHLKDLGIKLNYEGPIHIPCLLKSQREKLLKSLEDAGVRPTFVDEEECIKLSIKENYLYLCPIAKKHGVRTIFDLISY</sequence>
<reference evidence="2 3" key="1">
    <citation type="journal article" date="2019" name="Nat. Microbiol.">
        <title>Wide diversity of methane and short-chain alkane metabolisms in uncultured archaea.</title>
        <authorList>
            <person name="Borrel G."/>
            <person name="Adam P.S."/>
            <person name="McKay L.J."/>
            <person name="Chen L.X."/>
            <person name="Sierra-Garcia I.N."/>
            <person name="Sieber C.M."/>
            <person name="Letourneur Q."/>
            <person name="Ghozlane A."/>
            <person name="Andersen G.L."/>
            <person name="Li W.J."/>
            <person name="Hallam S.J."/>
            <person name="Muyzer G."/>
            <person name="de Oliveira V.M."/>
            <person name="Inskeep W.P."/>
            <person name="Banfield J.F."/>
            <person name="Gribaldo S."/>
        </authorList>
    </citation>
    <scope>NUCLEOTIDE SEQUENCE [LARGE SCALE GENOMIC DNA]</scope>
    <source>
        <strain evidence="2">NM4</strain>
    </source>
</reference>
<dbReference type="RefSeq" id="WP_125672643.1">
    <property type="nucleotide sequence ID" value="NZ_RCOS01000160.1"/>
</dbReference>
<dbReference type="InterPro" id="IPR017896">
    <property type="entry name" value="4Fe4S_Fe-S-bd"/>
</dbReference>
<feature type="domain" description="4Fe-4S ferredoxin-type" evidence="1">
    <location>
        <begin position="61"/>
        <end position="90"/>
    </location>
</feature>
<protein>
    <recommendedName>
        <fullName evidence="1">4Fe-4S ferredoxin-type domain-containing protein</fullName>
    </recommendedName>
</protein>
<dbReference type="Proteomes" id="UP000316217">
    <property type="component" value="Unassembled WGS sequence"/>
</dbReference>
<organism evidence="2 3">
    <name type="scientific">Candidatus Methanodesulfokora washburnensis</name>
    <dbReference type="NCBI Taxonomy" id="2478471"/>
    <lineage>
        <taxon>Archaea</taxon>
        <taxon>Thermoproteota</taxon>
        <taxon>Candidatus Korarchaeia</taxon>
        <taxon>Candidatus Korarchaeia incertae sedis</taxon>
        <taxon>Candidatus Methanodesulfokora</taxon>
    </lineage>
</organism>
<dbReference type="OrthoDB" id="42878at2157"/>
<comment type="caution">
    <text evidence="2">The sequence shown here is derived from an EMBL/GenBank/DDBJ whole genome shotgun (WGS) entry which is preliminary data.</text>
</comment>
<dbReference type="InterPro" id="IPR017900">
    <property type="entry name" value="4Fe4S_Fe_S_CS"/>
</dbReference>